<evidence type="ECO:0000313" key="3">
    <source>
        <dbReference type="Proteomes" id="UP001152795"/>
    </source>
</evidence>
<dbReference type="OrthoDB" id="6011447at2759"/>
<dbReference type="EMBL" id="CACRXK020005835">
    <property type="protein sequence ID" value="CAB4007560.1"/>
    <property type="molecule type" value="Genomic_DNA"/>
</dbReference>
<feature type="region of interest" description="Disordered" evidence="1">
    <location>
        <begin position="756"/>
        <end position="791"/>
    </location>
</feature>
<name>A0A7D9ID80_PARCT</name>
<proteinExistence type="predicted"/>
<sequence>MSKRKAANISSVGKKEEKEKRSRDILTVDLTQDDDSDNSQLNECEIFIPTTKKEKSEENDAEFSSDPESVDGGDENYLHSNEDDLPHLFHYRGDKKLPIYSYTSPDLKEIFQICLKKDTPADRMTGTKPTSISTTSTFVVDQKLANIKHPFDVEADETLGAYEKKEQTRFYEVTVNDEGELFISSEVSVNKNNKGSVVGGTCNVRDGRNWVRQIVGKEHLYAVVRKRAVHKKTMEIHQTAFTRYVIFIMPIAEYDEVYSRLKSLKSYTLKCPTIIMHYYFNTGNAVPIVATTHGNATRPHARSFISREHSLKQEVKETLRTDRRAPRIIQDEKSKDIDLLDPPLQSTTIRDSKQLYNYRHLYGEAKTKTSIDQIQEVILKLLEQGSSADEIDPDVLDKNQAFVREFLLRHEKQGCFVAYLQQSLTDIERFSTTSSNPRFSTPLACDTTFNIANHLVTQTTYKQMSVIGRESLKNPWFPGPFLVHRNQSTQEFSYFWQAVKRGNPALSNILVLGTDEDEALSGGILQETSGTTIHLLGKEHVQANVDKKLQSLNFQSIQKNIILSDIFGGTTCKEEDSLYGSESTQIYNRKLLQLKSKWLQMEKEYTSNRPANKFVDYFEAHKEKQIRDKMIKEVRKQAFIDGVYGQNPIEWQNFLSKDEISASVRSEGRSHRDATLSECLDALKTRSLRLYSNVVKALYDDGPYVISPAYHMFRKTYAEWKSMSSNERKSHISAFMAYIPTDDVLLRSGVRSSTLANRDDEEIEEPIPNISLLDDETPDQVPPKSTDREDGLVVSQQISNSPPPNHSDPFKPVVKSQIVLDKPRRKLSVSLEEATVLKDVLPHHLLEDAFHKAEELINEPNSITKAASDDDRLRTVKSRYGSVPLIVKPFPKNRDLFQCTCKVYKALGMCCDAIAVADEVGVLCNYLCELRKKLGKRKKSGKGAVNITAAVQSDLSSSLKGHKQNEAQKLSRRKSKSFQESIAEDLIQRKPTTSDGSFVIGSVNHSNIQQSSSMSTPAGLTRYPPFLSTASVFQSTNQYVVTGAQSSLAPLMTPREPTLTSAVQYSNRDSVTFQQPSTSSATCGEIESQPCIGIPQPQCRQLSGVDIQQQSNPSNRFASWNSSMSPYRYELVLLPNSVTKCYGCYQEFTQGYRMPPNNLVVRHMDRRITGRDQSGQLLFSPDFKATYYHPVKEHIMLKNPVFDGRVVVAPVLSQMLSPDHLHVVNNVLNLDFNYLQDS</sequence>
<keyword evidence="3" id="KW-1185">Reference proteome</keyword>
<reference evidence="2" key="1">
    <citation type="submission" date="2020-04" db="EMBL/GenBank/DDBJ databases">
        <authorList>
            <person name="Alioto T."/>
            <person name="Alioto T."/>
            <person name="Gomez Garrido J."/>
        </authorList>
    </citation>
    <scope>NUCLEOTIDE SEQUENCE</scope>
    <source>
        <strain evidence="2">A484AB</strain>
    </source>
</reference>
<dbReference type="Proteomes" id="UP001152795">
    <property type="component" value="Unassembled WGS sequence"/>
</dbReference>
<organism evidence="2 3">
    <name type="scientific">Paramuricea clavata</name>
    <name type="common">Red gorgonian</name>
    <name type="synonym">Violescent sea-whip</name>
    <dbReference type="NCBI Taxonomy" id="317549"/>
    <lineage>
        <taxon>Eukaryota</taxon>
        <taxon>Metazoa</taxon>
        <taxon>Cnidaria</taxon>
        <taxon>Anthozoa</taxon>
        <taxon>Octocorallia</taxon>
        <taxon>Malacalcyonacea</taxon>
        <taxon>Plexauridae</taxon>
        <taxon>Paramuricea</taxon>
    </lineage>
</organism>
<evidence type="ECO:0000256" key="1">
    <source>
        <dbReference type="SAM" id="MobiDB-lite"/>
    </source>
</evidence>
<evidence type="ECO:0000313" key="2">
    <source>
        <dbReference type="EMBL" id="CAB4007560.1"/>
    </source>
</evidence>
<gene>
    <name evidence="2" type="ORF">PACLA_8A033809</name>
</gene>
<protein>
    <submittedName>
        <fullName evidence="2">Uncharacterized protein</fullName>
    </submittedName>
</protein>
<accession>A0A7D9ID80</accession>
<comment type="caution">
    <text evidence="2">The sequence shown here is derived from an EMBL/GenBank/DDBJ whole genome shotgun (WGS) entry which is preliminary data.</text>
</comment>
<feature type="compositionally biased region" description="Acidic residues" evidence="1">
    <location>
        <begin position="59"/>
        <end position="74"/>
    </location>
</feature>
<dbReference type="AlphaFoldDB" id="A0A7D9ID80"/>
<feature type="compositionally biased region" description="Basic and acidic residues" evidence="1">
    <location>
        <begin position="13"/>
        <end position="26"/>
    </location>
</feature>
<feature type="region of interest" description="Disordered" evidence="1">
    <location>
        <begin position="1"/>
        <end position="81"/>
    </location>
</feature>